<evidence type="ECO:0000256" key="4">
    <source>
        <dbReference type="ARBA" id="ARBA00023136"/>
    </source>
</evidence>
<feature type="transmembrane region" description="Helical" evidence="5">
    <location>
        <begin position="188"/>
        <end position="209"/>
    </location>
</feature>
<evidence type="ECO:0000256" key="3">
    <source>
        <dbReference type="ARBA" id="ARBA00022989"/>
    </source>
</evidence>
<feature type="transmembrane region" description="Helical" evidence="5">
    <location>
        <begin position="135"/>
        <end position="168"/>
    </location>
</feature>
<evidence type="ECO:0000313" key="7">
    <source>
        <dbReference type="EMBL" id="MBE1876742.1"/>
    </source>
</evidence>
<accession>A0ABR9N151</accession>
<comment type="caution">
    <text evidence="7">The sequence shown here is derived from an EMBL/GenBank/DDBJ whole genome shotgun (WGS) entry which is preliminary data.</text>
</comment>
<evidence type="ECO:0000259" key="6">
    <source>
        <dbReference type="PROSITE" id="PS50928"/>
    </source>
</evidence>
<sequence>MRLLLRRAAFYLFTAWAAITINFFLPRMLKGDPVSAYLQKNQGLVSPEAADALRTLFGLDTGKSLAEQYADYWVLLLSGDLGRSFSHGLAPVADVIASALPWTVGLVGIATVLSFLLGTTLGTLVGWFRGGRGDVIVPVATFFSAVPYFWMGLIAIAVFATGLGWFPASHAYGKGTTPEFSAQFIGEVIAHGTLPALTVVLASLGGWVLGMRNMMITVLDEDYVTVAQAKGLSRRRVVFAYAARNAVLPQLSSFALALGFIVGGTLVMELVFSYPGVGKLLLDATNAKDYPLMQGLFLVITLTVLVANLLADVAYAALDPRTRQGEV</sequence>
<comment type="subcellular location">
    <subcellularLocation>
        <location evidence="5">Cell membrane</location>
        <topology evidence="5">Multi-pass membrane protein</topology>
    </subcellularLocation>
    <subcellularLocation>
        <location evidence="1">Membrane</location>
        <topology evidence="1">Multi-pass membrane protein</topology>
    </subcellularLocation>
</comment>
<keyword evidence="8" id="KW-1185">Reference proteome</keyword>
<dbReference type="Gene3D" id="1.10.3720.10">
    <property type="entry name" value="MetI-like"/>
    <property type="match status" value="1"/>
</dbReference>
<dbReference type="Pfam" id="PF00528">
    <property type="entry name" value="BPD_transp_1"/>
    <property type="match status" value="1"/>
</dbReference>
<keyword evidence="2 5" id="KW-0812">Transmembrane</keyword>
<dbReference type="RefSeq" id="WP_192863309.1">
    <property type="nucleotide sequence ID" value="NZ_JADAQT010000089.1"/>
</dbReference>
<comment type="similarity">
    <text evidence="5">Belongs to the binding-protein-dependent transport system permease family.</text>
</comment>
<dbReference type="EMBL" id="JADAQT010000089">
    <property type="protein sequence ID" value="MBE1876742.1"/>
    <property type="molecule type" value="Genomic_DNA"/>
</dbReference>
<dbReference type="PANTHER" id="PTHR43376">
    <property type="entry name" value="OLIGOPEPTIDE TRANSPORT SYSTEM PERMEASE PROTEIN"/>
    <property type="match status" value="1"/>
</dbReference>
<feature type="transmembrane region" description="Helical" evidence="5">
    <location>
        <begin position="254"/>
        <end position="275"/>
    </location>
</feature>
<keyword evidence="5" id="KW-0813">Transport</keyword>
<dbReference type="PROSITE" id="PS50928">
    <property type="entry name" value="ABC_TM1"/>
    <property type="match status" value="1"/>
</dbReference>
<dbReference type="InterPro" id="IPR035906">
    <property type="entry name" value="MetI-like_sf"/>
</dbReference>
<dbReference type="CDD" id="cd06261">
    <property type="entry name" value="TM_PBP2"/>
    <property type="match status" value="1"/>
</dbReference>
<feature type="transmembrane region" description="Helical" evidence="5">
    <location>
        <begin position="295"/>
        <end position="318"/>
    </location>
</feature>
<keyword evidence="3 5" id="KW-1133">Transmembrane helix</keyword>
<dbReference type="SUPFAM" id="SSF161098">
    <property type="entry name" value="MetI-like"/>
    <property type="match status" value="1"/>
</dbReference>
<protein>
    <submittedName>
        <fullName evidence="7">ABC transporter permease</fullName>
    </submittedName>
</protein>
<evidence type="ECO:0000313" key="8">
    <source>
        <dbReference type="Proteomes" id="UP000625527"/>
    </source>
</evidence>
<gene>
    <name evidence="7" type="ORF">IHE71_13615</name>
</gene>
<feature type="transmembrane region" description="Helical" evidence="5">
    <location>
        <begin position="9"/>
        <end position="29"/>
    </location>
</feature>
<feature type="transmembrane region" description="Helical" evidence="5">
    <location>
        <begin position="102"/>
        <end position="128"/>
    </location>
</feature>
<organism evidence="7 8">
    <name type="scientific">Myceligenerans pegani</name>
    <dbReference type="NCBI Taxonomy" id="2776917"/>
    <lineage>
        <taxon>Bacteria</taxon>
        <taxon>Bacillati</taxon>
        <taxon>Actinomycetota</taxon>
        <taxon>Actinomycetes</taxon>
        <taxon>Micrococcales</taxon>
        <taxon>Promicromonosporaceae</taxon>
        <taxon>Myceligenerans</taxon>
    </lineage>
</organism>
<name>A0ABR9N151_9MICO</name>
<dbReference type="InterPro" id="IPR000515">
    <property type="entry name" value="MetI-like"/>
</dbReference>
<keyword evidence="4 5" id="KW-0472">Membrane</keyword>
<evidence type="ECO:0000256" key="2">
    <source>
        <dbReference type="ARBA" id="ARBA00022692"/>
    </source>
</evidence>
<dbReference type="PANTHER" id="PTHR43376:SF1">
    <property type="entry name" value="OLIGOPEPTIDE TRANSPORT SYSTEM PERMEASE PROTEIN"/>
    <property type="match status" value="1"/>
</dbReference>
<reference evidence="7 8" key="1">
    <citation type="submission" date="2020-10" db="EMBL/GenBank/DDBJ databases">
        <title>Myceligenerans pegani sp. nov., an endophytic actinomycete isolated from Peganum harmala L. in Xinjiang, China.</title>
        <authorList>
            <person name="Xin L."/>
        </authorList>
    </citation>
    <scope>NUCLEOTIDE SEQUENCE [LARGE SCALE GENOMIC DNA]</scope>
    <source>
        <strain evidence="7 8">TRM65318</strain>
    </source>
</reference>
<feature type="domain" description="ABC transmembrane type-1" evidence="6">
    <location>
        <begin position="100"/>
        <end position="311"/>
    </location>
</feature>
<evidence type="ECO:0000256" key="1">
    <source>
        <dbReference type="ARBA" id="ARBA00004141"/>
    </source>
</evidence>
<evidence type="ECO:0000256" key="5">
    <source>
        <dbReference type="RuleBase" id="RU363032"/>
    </source>
</evidence>
<dbReference type="Proteomes" id="UP000625527">
    <property type="component" value="Unassembled WGS sequence"/>
</dbReference>
<proteinExistence type="inferred from homology"/>